<accession>A0A6F8Y453</accession>
<sequence length="178" mass="18823">MTKRDPEGRRRKIVEAAGQLIAEVGVAGLTHRLVAARAGVPLGATTYYFTSLDDLSAAALRHLTEQTTAELDAWAAALDTSADVPATLAGLMADYLTDRGQALLDTELYVAAARRPELRPLAKEWGDRLTGIIAARADPAAARAAVVFLDGVLVHALARDEPLDLPELTASLSKLLSG</sequence>
<evidence type="ECO:0000259" key="3">
    <source>
        <dbReference type="PROSITE" id="PS50977"/>
    </source>
</evidence>
<organism evidence="4 5">
    <name type="scientific">Phytohabitans flavus</name>
    <dbReference type="NCBI Taxonomy" id="1076124"/>
    <lineage>
        <taxon>Bacteria</taxon>
        <taxon>Bacillati</taxon>
        <taxon>Actinomycetota</taxon>
        <taxon>Actinomycetes</taxon>
        <taxon>Micromonosporales</taxon>
        <taxon>Micromonosporaceae</taxon>
    </lineage>
</organism>
<dbReference type="Pfam" id="PF00440">
    <property type="entry name" value="TetR_N"/>
    <property type="match status" value="1"/>
</dbReference>
<keyword evidence="1 2" id="KW-0238">DNA-binding</keyword>
<feature type="domain" description="HTH tetR-type" evidence="3">
    <location>
        <begin position="7"/>
        <end position="67"/>
    </location>
</feature>
<evidence type="ECO:0000256" key="1">
    <source>
        <dbReference type="ARBA" id="ARBA00023125"/>
    </source>
</evidence>
<dbReference type="GO" id="GO:0003700">
    <property type="term" value="F:DNA-binding transcription factor activity"/>
    <property type="evidence" value="ECO:0007669"/>
    <property type="project" value="TreeGrafter"/>
</dbReference>
<dbReference type="InterPro" id="IPR001647">
    <property type="entry name" value="HTH_TetR"/>
</dbReference>
<evidence type="ECO:0000313" key="5">
    <source>
        <dbReference type="Proteomes" id="UP000502508"/>
    </source>
</evidence>
<dbReference type="EMBL" id="AP022870">
    <property type="protein sequence ID" value="BCB80809.1"/>
    <property type="molecule type" value="Genomic_DNA"/>
</dbReference>
<evidence type="ECO:0000256" key="2">
    <source>
        <dbReference type="PROSITE-ProRule" id="PRU00335"/>
    </source>
</evidence>
<dbReference type="RefSeq" id="WP_173040865.1">
    <property type="nucleotide sequence ID" value="NZ_AP022870.1"/>
</dbReference>
<dbReference type="Proteomes" id="UP000502508">
    <property type="component" value="Chromosome"/>
</dbReference>
<reference evidence="4 5" key="2">
    <citation type="submission" date="2020-03" db="EMBL/GenBank/DDBJ databases">
        <authorList>
            <person name="Ichikawa N."/>
            <person name="Kimura A."/>
            <person name="Kitahashi Y."/>
            <person name="Uohara A."/>
        </authorList>
    </citation>
    <scope>NUCLEOTIDE SEQUENCE [LARGE SCALE GENOMIC DNA]</scope>
    <source>
        <strain evidence="4 5">NBRC 107702</strain>
    </source>
</reference>
<dbReference type="PANTHER" id="PTHR30055:SF231">
    <property type="entry name" value="TRANSCRIPTIONAL REGULATORY PROTEIN (PROBABLY DEOR-FAMILY)-RELATED"/>
    <property type="match status" value="1"/>
</dbReference>
<dbReference type="GO" id="GO:0000976">
    <property type="term" value="F:transcription cis-regulatory region binding"/>
    <property type="evidence" value="ECO:0007669"/>
    <property type="project" value="TreeGrafter"/>
</dbReference>
<dbReference type="InterPro" id="IPR050109">
    <property type="entry name" value="HTH-type_TetR-like_transc_reg"/>
</dbReference>
<dbReference type="AlphaFoldDB" id="A0A6F8Y453"/>
<dbReference type="InterPro" id="IPR009057">
    <property type="entry name" value="Homeodomain-like_sf"/>
</dbReference>
<feature type="DNA-binding region" description="H-T-H motif" evidence="2">
    <location>
        <begin position="30"/>
        <end position="49"/>
    </location>
</feature>
<protein>
    <submittedName>
        <fullName evidence="4">DNA-binding transcriptional regulator</fullName>
    </submittedName>
</protein>
<dbReference type="InterPro" id="IPR041583">
    <property type="entry name" value="TetR_C_31"/>
</dbReference>
<dbReference type="Pfam" id="PF17940">
    <property type="entry name" value="TetR_C_31"/>
    <property type="match status" value="1"/>
</dbReference>
<proteinExistence type="predicted"/>
<keyword evidence="5" id="KW-1185">Reference proteome</keyword>
<evidence type="ECO:0000313" key="4">
    <source>
        <dbReference type="EMBL" id="BCB80809.1"/>
    </source>
</evidence>
<reference evidence="4 5" key="1">
    <citation type="submission" date="2020-03" db="EMBL/GenBank/DDBJ databases">
        <title>Whole genome shotgun sequence of Phytohabitans flavus NBRC 107702.</title>
        <authorList>
            <person name="Komaki H."/>
            <person name="Tamura T."/>
        </authorList>
    </citation>
    <scope>NUCLEOTIDE SEQUENCE [LARGE SCALE GENOMIC DNA]</scope>
    <source>
        <strain evidence="4 5">NBRC 107702</strain>
    </source>
</reference>
<dbReference type="PANTHER" id="PTHR30055">
    <property type="entry name" value="HTH-TYPE TRANSCRIPTIONAL REGULATOR RUTR"/>
    <property type="match status" value="1"/>
</dbReference>
<gene>
    <name evidence="4" type="ORF">Pflav_072190</name>
</gene>
<dbReference type="KEGG" id="pfla:Pflav_072190"/>
<dbReference type="SUPFAM" id="SSF46689">
    <property type="entry name" value="Homeodomain-like"/>
    <property type="match status" value="1"/>
</dbReference>
<dbReference type="Gene3D" id="1.10.357.10">
    <property type="entry name" value="Tetracycline Repressor, domain 2"/>
    <property type="match status" value="1"/>
</dbReference>
<dbReference type="PROSITE" id="PS50977">
    <property type="entry name" value="HTH_TETR_2"/>
    <property type="match status" value="1"/>
</dbReference>
<name>A0A6F8Y453_9ACTN</name>